<feature type="transmembrane region" description="Helical" evidence="1">
    <location>
        <begin position="57"/>
        <end position="79"/>
    </location>
</feature>
<name>A0A401TAZ2_CHIPU</name>
<dbReference type="Proteomes" id="UP000287033">
    <property type="component" value="Unassembled WGS sequence"/>
</dbReference>
<evidence type="ECO:0000313" key="2">
    <source>
        <dbReference type="EMBL" id="GCC39828.1"/>
    </source>
</evidence>
<organism evidence="2 3">
    <name type="scientific">Chiloscyllium punctatum</name>
    <name type="common">Brownbanded bambooshark</name>
    <name type="synonym">Hemiscyllium punctatum</name>
    <dbReference type="NCBI Taxonomy" id="137246"/>
    <lineage>
        <taxon>Eukaryota</taxon>
        <taxon>Metazoa</taxon>
        <taxon>Chordata</taxon>
        <taxon>Craniata</taxon>
        <taxon>Vertebrata</taxon>
        <taxon>Chondrichthyes</taxon>
        <taxon>Elasmobranchii</taxon>
        <taxon>Galeomorphii</taxon>
        <taxon>Galeoidea</taxon>
        <taxon>Orectolobiformes</taxon>
        <taxon>Hemiscylliidae</taxon>
        <taxon>Chiloscyllium</taxon>
    </lineage>
</organism>
<proteinExistence type="predicted"/>
<sequence length="85" mass="9608">PAKVLFVRRRRINPVSLASSHHGCRTPTIFNNNHPDNAPSKSSRLHDAFGRLRQVEFVFVSAVWKFTMLCSLLLLKYAVSSAKDV</sequence>
<keyword evidence="1" id="KW-0472">Membrane</keyword>
<feature type="non-terminal residue" evidence="2">
    <location>
        <position position="1"/>
    </location>
</feature>
<evidence type="ECO:0000313" key="3">
    <source>
        <dbReference type="Proteomes" id="UP000287033"/>
    </source>
</evidence>
<dbReference type="EMBL" id="BEZZ01023252">
    <property type="protein sequence ID" value="GCC39828.1"/>
    <property type="molecule type" value="Genomic_DNA"/>
</dbReference>
<evidence type="ECO:0000256" key="1">
    <source>
        <dbReference type="SAM" id="Phobius"/>
    </source>
</evidence>
<comment type="caution">
    <text evidence="2">The sequence shown here is derived from an EMBL/GenBank/DDBJ whole genome shotgun (WGS) entry which is preliminary data.</text>
</comment>
<keyword evidence="1" id="KW-1133">Transmembrane helix</keyword>
<reference evidence="2 3" key="1">
    <citation type="journal article" date="2018" name="Nat. Ecol. Evol.">
        <title>Shark genomes provide insights into elasmobranch evolution and the origin of vertebrates.</title>
        <authorList>
            <person name="Hara Y"/>
            <person name="Yamaguchi K"/>
            <person name="Onimaru K"/>
            <person name="Kadota M"/>
            <person name="Koyanagi M"/>
            <person name="Keeley SD"/>
            <person name="Tatsumi K"/>
            <person name="Tanaka K"/>
            <person name="Motone F"/>
            <person name="Kageyama Y"/>
            <person name="Nozu R"/>
            <person name="Adachi N"/>
            <person name="Nishimura O"/>
            <person name="Nakagawa R"/>
            <person name="Tanegashima C"/>
            <person name="Kiyatake I"/>
            <person name="Matsumoto R"/>
            <person name="Murakumo K"/>
            <person name="Nishida K"/>
            <person name="Terakita A"/>
            <person name="Kuratani S"/>
            <person name="Sato K"/>
            <person name="Hyodo S Kuraku.S."/>
        </authorList>
    </citation>
    <scope>NUCLEOTIDE SEQUENCE [LARGE SCALE GENOMIC DNA]</scope>
</reference>
<dbReference type="AlphaFoldDB" id="A0A401TAZ2"/>
<protein>
    <submittedName>
        <fullName evidence="2">Uncharacterized protein</fullName>
    </submittedName>
</protein>
<keyword evidence="3" id="KW-1185">Reference proteome</keyword>
<gene>
    <name evidence="2" type="ORF">chiPu_0023572</name>
</gene>
<accession>A0A401TAZ2</accession>
<keyword evidence="1" id="KW-0812">Transmembrane</keyword>